<dbReference type="Proteomes" id="UP000193719">
    <property type="component" value="Unassembled WGS sequence"/>
</dbReference>
<gene>
    <name evidence="3" type="ORF">BCR36DRAFT_370734</name>
</gene>
<dbReference type="Gene3D" id="3.40.50.720">
    <property type="entry name" value="NAD(P)-binding Rossmann-like Domain"/>
    <property type="match status" value="1"/>
</dbReference>
<feature type="domain" description="Ketopantoate reductase N-terminal" evidence="2">
    <location>
        <begin position="9"/>
        <end position="102"/>
    </location>
</feature>
<evidence type="ECO:0000313" key="4">
    <source>
        <dbReference type="Proteomes" id="UP000193719"/>
    </source>
</evidence>
<dbReference type="AlphaFoldDB" id="A0A1Y1V9J6"/>
<dbReference type="OrthoDB" id="3753531at2759"/>
<proteinExistence type="predicted"/>
<keyword evidence="4" id="KW-1185">Reference proteome</keyword>
<comment type="caution">
    <text evidence="3">The sequence shown here is derived from an EMBL/GenBank/DDBJ whole genome shotgun (WGS) entry which is preliminary data.</text>
</comment>
<accession>A0A1Y1V9J6</accession>
<keyword evidence="1" id="KW-0472">Membrane</keyword>
<evidence type="ECO:0000259" key="2">
    <source>
        <dbReference type="Pfam" id="PF02558"/>
    </source>
</evidence>
<evidence type="ECO:0000313" key="3">
    <source>
        <dbReference type="EMBL" id="ORX49726.1"/>
    </source>
</evidence>
<dbReference type="EMBL" id="MCFH01000023">
    <property type="protein sequence ID" value="ORX49726.1"/>
    <property type="molecule type" value="Genomic_DNA"/>
</dbReference>
<name>A0A1Y1V9J6_9FUNG</name>
<dbReference type="Pfam" id="PF02558">
    <property type="entry name" value="ApbA"/>
    <property type="match status" value="1"/>
</dbReference>
<reference evidence="3 4" key="2">
    <citation type="submission" date="2016-08" db="EMBL/GenBank/DDBJ databases">
        <title>Pervasive Adenine N6-methylation of Active Genes in Fungi.</title>
        <authorList>
            <consortium name="DOE Joint Genome Institute"/>
            <person name="Mondo S.J."/>
            <person name="Dannebaum R.O."/>
            <person name="Kuo R.C."/>
            <person name="Labutti K."/>
            <person name="Haridas S."/>
            <person name="Kuo A."/>
            <person name="Salamov A."/>
            <person name="Ahrendt S.R."/>
            <person name="Lipzen A."/>
            <person name="Sullivan W."/>
            <person name="Andreopoulos W.B."/>
            <person name="Clum A."/>
            <person name="Lindquist E."/>
            <person name="Daum C."/>
            <person name="Ramamoorthy G.K."/>
            <person name="Gryganskyi A."/>
            <person name="Culley D."/>
            <person name="Magnuson J.K."/>
            <person name="James T.Y."/>
            <person name="O'Malley M.A."/>
            <person name="Stajich J.E."/>
            <person name="Spatafora J.W."/>
            <person name="Visel A."/>
            <person name="Grigoriev I.V."/>
        </authorList>
    </citation>
    <scope>NUCLEOTIDE SEQUENCE [LARGE SCALE GENOMIC DNA]</scope>
    <source>
        <strain evidence="4">finn</strain>
    </source>
</reference>
<keyword evidence="1" id="KW-1133">Transmembrane helix</keyword>
<reference evidence="3 4" key="1">
    <citation type="submission" date="2016-08" db="EMBL/GenBank/DDBJ databases">
        <title>Genomes of anaerobic fungi encode conserved fungal cellulosomes for biomass hydrolysis.</title>
        <authorList>
            <consortium name="DOE Joint Genome Institute"/>
            <person name="Haitjema C.H."/>
            <person name="Gilmore S.P."/>
            <person name="Henske J.K."/>
            <person name="Solomon K.V."/>
            <person name="De Groot R."/>
            <person name="Kuo A."/>
            <person name="Mondo S.J."/>
            <person name="Salamov A.A."/>
            <person name="Labutti K."/>
            <person name="Zhao Z."/>
            <person name="Chiniquy J."/>
            <person name="Barry K."/>
            <person name="Brewer H.M."/>
            <person name="Purvine S.O."/>
            <person name="Wright A.T."/>
            <person name="Boxma B."/>
            <person name="Van Alen T."/>
            <person name="Hackstein J.H."/>
            <person name="Baker S.E."/>
            <person name="Grigoriev I.V."/>
            <person name="O'Malley M.A."/>
        </authorList>
    </citation>
    <scope>NUCLEOTIDE SEQUENCE [LARGE SCALE GENOMIC DNA]</scope>
    <source>
        <strain evidence="4">finn</strain>
    </source>
</reference>
<sequence>MADNKVKQVLIVGAGSIGRVYGYHLFKGGAKVHYYVREHHKQNLTNYPLRMHELTSSMRWFNKSTTKKFSEYTVTTDTEVASGNAPNLPDHLDYAIFAVPAYLLGQGDWLKTLVNFLNNKYSNQVYYNSPVPDETCMQRFMDLGVDKTKLISGQIGCNSFFAPLVNQKFDPRGVENAKKEDQEDNPNKVVIYNKSAAESFGELSKEAKEATDALVSILNKGGLKSKNVGGNTEYGYFCTAATPIFMGLTMHNWKLAQTASDYKNMSLVHASVCEVIKVIKKKTNNKCGFAVKSLAYLPTFMLVILYYINYLNSAYLCSYDIEAFGNAHFNTKLGGQTDHLIELITHEAQQYSVDITHFKKLIEDYKLSQKKI</sequence>
<feature type="transmembrane region" description="Helical" evidence="1">
    <location>
        <begin position="289"/>
        <end position="308"/>
    </location>
</feature>
<evidence type="ECO:0000256" key="1">
    <source>
        <dbReference type="SAM" id="Phobius"/>
    </source>
</evidence>
<protein>
    <recommendedName>
        <fullName evidence="2">Ketopantoate reductase N-terminal domain-containing protein</fullName>
    </recommendedName>
</protein>
<organism evidence="3 4">
    <name type="scientific">Piromyces finnis</name>
    <dbReference type="NCBI Taxonomy" id="1754191"/>
    <lineage>
        <taxon>Eukaryota</taxon>
        <taxon>Fungi</taxon>
        <taxon>Fungi incertae sedis</taxon>
        <taxon>Chytridiomycota</taxon>
        <taxon>Chytridiomycota incertae sedis</taxon>
        <taxon>Neocallimastigomycetes</taxon>
        <taxon>Neocallimastigales</taxon>
        <taxon>Neocallimastigaceae</taxon>
        <taxon>Piromyces</taxon>
    </lineage>
</organism>
<dbReference type="InterPro" id="IPR013332">
    <property type="entry name" value="KPR_N"/>
</dbReference>
<keyword evidence="1" id="KW-0812">Transmembrane</keyword>